<feature type="transmembrane region" description="Helical" evidence="6">
    <location>
        <begin position="6"/>
        <end position="21"/>
    </location>
</feature>
<name>A0A4V3HIQ7_LEPME</name>
<reference evidence="7 8" key="1">
    <citation type="submission" date="2019-03" db="EMBL/GenBank/DDBJ databases">
        <title>Genomic Encyclopedia of Archaeal and Bacterial Type Strains, Phase II (KMG-II): from individual species to whole genera.</title>
        <authorList>
            <person name="Goeker M."/>
        </authorList>
    </citation>
    <scope>NUCLEOTIDE SEQUENCE [LARGE SCALE GENOMIC DNA]</scope>
    <source>
        <strain evidence="7 8">DSM 21537</strain>
    </source>
</reference>
<comment type="similarity">
    <text evidence="2">Belongs to the TMEM86 family.</text>
</comment>
<comment type="caution">
    <text evidence="7">The sequence shown here is derived from an EMBL/GenBank/DDBJ whole genome shotgun (WGS) entry which is preliminary data.</text>
</comment>
<feature type="transmembrane region" description="Helical" evidence="6">
    <location>
        <begin position="105"/>
        <end position="126"/>
    </location>
</feature>
<evidence type="ECO:0000256" key="5">
    <source>
        <dbReference type="ARBA" id="ARBA00023136"/>
    </source>
</evidence>
<dbReference type="PANTHER" id="PTHR31885">
    <property type="entry name" value="GH04784P"/>
    <property type="match status" value="1"/>
</dbReference>
<keyword evidence="3 6" id="KW-0812">Transmembrane</keyword>
<organism evidence="7 8">
    <name type="scientific">Leptospira meyeri</name>
    <dbReference type="NCBI Taxonomy" id="29508"/>
    <lineage>
        <taxon>Bacteria</taxon>
        <taxon>Pseudomonadati</taxon>
        <taxon>Spirochaetota</taxon>
        <taxon>Spirochaetia</taxon>
        <taxon>Leptospirales</taxon>
        <taxon>Leptospiraceae</taxon>
        <taxon>Leptospira</taxon>
    </lineage>
</organism>
<dbReference type="PANTHER" id="PTHR31885:SF6">
    <property type="entry name" value="GH04784P"/>
    <property type="match status" value="1"/>
</dbReference>
<sequence length="217" mass="24202">MEQNLILLAALPLLAGLLYFEKKESIKGLLSVKPVLSALFVVTAFLQIQEYSIYHSLILSGLILSLIGDICLIFFFHKKVFTAGLGAFLTGHVMYTIAFSQLGEIGWIMAVIESICILISITIFIHLKSSLGNMKVPVMGYIVIITAMVLGASSFWEQTRLNITGRTLVLGGAIFFYISDIFVARHRFVHKEFLNRAMGLPMYYTAQFMIAFSPGYL</sequence>
<dbReference type="Pfam" id="PF07947">
    <property type="entry name" value="YhhN"/>
    <property type="match status" value="1"/>
</dbReference>
<comment type="subcellular location">
    <subcellularLocation>
        <location evidence="1">Membrane</location>
        <topology evidence="1">Multi-pass membrane protein</topology>
    </subcellularLocation>
</comment>
<feature type="transmembrane region" description="Helical" evidence="6">
    <location>
        <begin position="138"/>
        <end position="156"/>
    </location>
</feature>
<dbReference type="EMBL" id="SORO01000001">
    <property type="protein sequence ID" value="TDY72791.1"/>
    <property type="molecule type" value="Genomic_DNA"/>
</dbReference>
<protein>
    <submittedName>
        <fullName evidence="7">Putative membrane protein YhhN</fullName>
    </submittedName>
</protein>
<feature type="transmembrane region" description="Helical" evidence="6">
    <location>
        <begin position="28"/>
        <end position="48"/>
    </location>
</feature>
<dbReference type="GO" id="GO:0016787">
    <property type="term" value="F:hydrolase activity"/>
    <property type="evidence" value="ECO:0007669"/>
    <property type="project" value="TreeGrafter"/>
</dbReference>
<feature type="transmembrane region" description="Helical" evidence="6">
    <location>
        <begin position="80"/>
        <end position="99"/>
    </location>
</feature>
<gene>
    <name evidence="7" type="ORF">CLV96_1800</name>
</gene>
<evidence type="ECO:0000256" key="4">
    <source>
        <dbReference type="ARBA" id="ARBA00022989"/>
    </source>
</evidence>
<keyword evidence="4 6" id="KW-1133">Transmembrane helix</keyword>
<feature type="transmembrane region" description="Helical" evidence="6">
    <location>
        <begin position="168"/>
        <end position="185"/>
    </location>
</feature>
<dbReference type="InterPro" id="IPR012506">
    <property type="entry name" value="TMEM86B-like"/>
</dbReference>
<evidence type="ECO:0000313" key="8">
    <source>
        <dbReference type="Proteomes" id="UP000294684"/>
    </source>
</evidence>
<dbReference type="AlphaFoldDB" id="A0A4V3HIQ7"/>
<evidence type="ECO:0000256" key="2">
    <source>
        <dbReference type="ARBA" id="ARBA00007375"/>
    </source>
</evidence>
<feature type="transmembrane region" description="Helical" evidence="6">
    <location>
        <begin position="54"/>
        <end position="75"/>
    </location>
</feature>
<accession>A0A4V3HIQ7</accession>
<dbReference type="GeneID" id="79827109"/>
<proteinExistence type="inferred from homology"/>
<dbReference type="OrthoDB" id="345840at2"/>
<evidence type="ECO:0000256" key="6">
    <source>
        <dbReference type="SAM" id="Phobius"/>
    </source>
</evidence>
<evidence type="ECO:0000313" key="7">
    <source>
        <dbReference type="EMBL" id="TDY72791.1"/>
    </source>
</evidence>
<evidence type="ECO:0000256" key="1">
    <source>
        <dbReference type="ARBA" id="ARBA00004141"/>
    </source>
</evidence>
<dbReference type="RefSeq" id="WP_004787617.1">
    <property type="nucleotide sequence ID" value="NZ_SORO01000001.1"/>
</dbReference>
<evidence type="ECO:0000256" key="3">
    <source>
        <dbReference type="ARBA" id="ARBA00022692"/>
    </source>
</evidence>
<dbReference type="GO" id="GO:0016020">
    <property type="term" value="C:membrane"/>
    <property type="evidence" value="ECO:0007669"/>
    <property type="project" value="UniProtKB-SubCell"/>
</dbReference>
<dbReference type="STRING" id="1193051.LEP1GSC017_2147"/>
<keyword evidence="8" id="KW-1185">Reference proteome</keyword>
<keyword evidence="5 6" id="KW-0472">Membrane</keyword>
<dbReference type="Proteomes" id="UP000294684">
    <property type="component" value="Unassembled WGS sequence"/>
</dbReference>